<feature type="compositionally biased region" description="Basic and acidic residues" evidence="1">
    <location>
        <begin position="534"/>
        <end position="558"/>
    </location>
</feature>
<evidence type="ECO:0000313" key="2">
    <source>
        <dbReference type="EMBL" id="EDR01023.1"/>
    </source>
</evidence>
<dbReference type="OrthoDB" id="3061143at2759"/>
<dbReference type="AlphaFoldDB" id="B0DWQ2"/>
<dbReference type="RefSeq" id="XP_001888418.1">
    <property type="nucleotide sequence ID" value="XM_001888383.1"/>
</dbReference>
<dbReference type="InParanoid" id="B0DWQ2"/>
<dbReference type="EMBL" id="DS547144">
    <property type="protein sequence ID" value="EDR01023.1"/>
    <property type="molecule type" value="Genomic_DNA"/>
</dbReference>
<dbReference type="HOGENOM" id="CLU_403872_0_0_1"/>
<feature type="compositionally biased region" description="Basic and acidic residues" evidence="1">
    <location>
        <begin position="504"/>
        <end position="518"/>
    </location>
</feature>
<dbReference type="Proteomes" id="UP000001194">
    <property type="component" value="Unassembled WGS sequence"/>
</dbReference>
<keyword evidence="3" id="KW-1185">Reference proteome</keyword>
<gene>
    <name evidence="2" type="ORF">LACBIDRAFT_333717</name>
</gene>
<dbReference type="KEGG" id="lbc:LACBIDRAFT_333717"/>
<organism evidence="3">
    <name type="scientific">Laccaria bicolor (strain S238N-H82 / ATCC MYA-4686)</name>
    <name type="common">Bicoloured deceiver</name>
    <name type="synonym">Laccaria laccata var. bicolor</name>
    <dbReference type="NCBI Taxonomy" id="486041"/>
    <lineage>
        <taxon>Eukaryota</taxon>
        <taxon>Fungi</taxon>
        <taxon>Dikarya</taxon>
        <taxon>Basidiomycota</taxon>
        <taxon>Agaricomycotina</taxon>
        <taxon>Agaricomycetes</taxon>
        <taxon>Agaricomycetidae</taxon>
        <taxon>Agaricales</taxon>
        <taxon>Agaricineae</taxon>
        <taxon>Hydnangiaceae</taxon>
        <taxon>Laccaria</taxon>
    </lineage>
</organism>
<feature type="region of interest" description="Disordered" evidence="1">
    <location>
        <begin position="397"/>
        <end position="422"/>
    </location>
</feature>
<feature type="compositionally biased region" description="Low complexity" evidence="1">
    <location>
        <begin position="644"/>
        <end position="660"/>
    </location>
</feature>
<proteinExistence type="predicted"/>
<evidence type="ECO:0000256" key="1">
    <source>
        <dbReference type="SAM" id="MobiDB-lite"/>
    </source>
</evidence>
<evidence type="ECO:0000313" key="3">
    <source>
        <dbReference type="Proteomes" id="UP000001194"/>
    </source>
</evidence>
<accession>B0DWQ2</accession>
<dbReference type="GeneID" id="6084011"/>
<name>B0DWQ2_LACBS</name>
<protein>
    <submittedName>
        <fullName evidence="2">Predicted protein</fullName>
    </submittedName>
</protein>
<reference evidence="2 3" key="1">
    <citation type="journal article" date="2008" name="Nature">
        <title>The genome of Laccaria bicolor provides insights into mycorrhizal symbiosis.</title>
        <authorList>
            <person name="Martin F."/>
            <person name="Aerts A."/>
            <person name="Ahren D."/>
            <person name="Brun A."/>
            <person name="Danchin E.G.J."/>
            <person name="Duchaussoy F."/>
            <person name="Gibon J."/>
            <person name="Kohler A."/>
            <person name="Lindquist E."/>
            <person name="Pereda V."/>
            <person name="Salamov A."/>
            <person name="Shapiro H.J."/>
            <person name="Wuyts J."/>
            <person name="Blaudez D."/>
            <person name="Buee M."/>
            <person name="Brokstein P."/>
            <person name="Canbaeck B."/>
            <person name="Cohen D."/>
            <person name="Courty P.E."/>
            <person name="Coutinho P.M."/>
            <person name="Delaruelle C."/>
            <person name="Detter J.C."/>
            <person name="Deveau A."/>
            <person name="DiFazio S."/>
            <person name="Duplessis S."/>
            <person name="Fraissinet-Tachet L."/>
            <person name="Lucic E."/>
            <person name="Frey-Klett P."/>
            <person name="Fourrey C."/>
            <person name="Feussner I."/>
            <person name="Gay G."/>
            <person name="Grimwood J."/>
            <person name="Hoegger P.J."/>
            <person name="Jain P."/>
            <person name="Kilaru S."/>
            <person name="Labbe J."/>
            <person name="Lin Y.C."/>
            <person name="Legue V."/>
            <person name="Le Tacon F."/>
            <person name="Marmeisse R."/>
            <person name="Melayah D."/>
            <person name="Montanini B."/>
            <person name="Muratet M."/>
            <person name="Nehls U."/>
            <person name="Niculita-Hirzel H."/>
            <person name="Oudot-Le Secq M.P."/>
            <person name="Peter M."/>
            <person name="Quesneville H."/>
            <person name="Rajashekar B."/>
            <person name="Reich M."/>
            <person name="Rouhier N."/>
            <person name="Schmutz J."/>
            <person name="Yin T."/>
            <person name="Chalot M."/>
            <person name="Henrissat B."/>
            <person name="Kuees U."/>
            <person name="Lucas S."/>
            <person name="Van de Peer Y."/>
            <person name="Podila G.K."/>
            <person name="Polle A."/>
            <person name="Pukkila P.J."/>
            <person name="Richardson P.M."/>
            <person name="Rouze P."/>
            <person name="Sanders I.R."/>
            <person name="Stajich J.E."/>
            <person name="Tunlid A."/>
            <person name="Tuskan G."/>
            <person name="Grigoriev I.V."/>
        </authorList>
    </citation>
    <scope>NUCLEOTIDE SEQUENCE [LARGE SCALE GENOMIC DNA]</scope>
    <source>
        <strain evidence="3">S238N-H82 / ATCC MYA-4686</strain>
    </source>
</reference>
<feature type="region of interest" description="Disordered" evidence="1">
    <location>
        <begin position="496"/>
        <end position="661"/>
    </location>
</feature>
<sequence>MTYFPCRLPLILKVAHKGTASVIVVLVNPNTTSSSWVCNHCLGQSKRHLKHVASSFFAISLPSPALNTTTMASNQYPSDKKAFMAQTPSDPFKIVKDGMLCHHKNRDGRFPYLYKVESHPLVHNTNVIKHIYVYVEDTRSSAMRVKRLFEKDLKVPLGLDKTMAGHGLFELEEGSVIYVRKRAAVTMDSIEACAPKDYLALLKEHSEVDNIPCISNDRNVVAPAQQINIAAAVTRDTCRRKGLEGMGNFGTLDGHVDCLDCVGCLTTMMAMSRLPEGYEDGRFHLLSLGVYARLDFMKILVFCGLNKHGGTPPIAPPAKSLQERKSSNEANWATDGESVMEDISLFRYVSRSLLQLSSHVLMQLPRRLQVLIDTEQFLNSISMVDKNGNIVTAGDWAHAPNAAHPDTPPRPSPSQTSESLVADPTIPNIATSSLTDHQMEDDNFIPSVNNSIIHRRDHHLSWLSYCARVAEFIPSMQDCLGNFDVIRKAIEEGTTSRRVLPRASMKDKGPQNKRKEQDNTSGGHNSPKRKRRKKTDETAHNESLMPKDIEPENPPELRKSRRQAQKSGSLLQEPEMYGGGAGPSKRYLRRKRRSEDESDEDSSMYESTSPPQSPQTSRLLFPEIGHIDFDALAPDQRNVPLNGSESSSESDSTSPELDSTITTKGINHILSALYFHGALCR</sequence>
<feature type="compositionally biased region" description="Low complexity" evidence="1">
    <location>
        <begin position="607"/>
        <end position="617"/>
    </location>
</feature>